<accession>A0A804R9I4</accession>
<evidence type="ECO:0000256" key="10">
    <source>
        <dbReference type="ARBA" id="ARBA00023136"/>
    </source>
</evidence>
<evidence type="ECO:0007829" key="19">
    <source>
        <dbReference type="PeptideAtlas" id="A0A804R9I4"/>
    </source>
</evidence>
<evidence type="ECO:0000256" key="6">
    <source>
        <dbReference type="ARBA" id="ARBA00022622"/>
    </source>
</evidence>
<keyword evidence="5" id="KW-1003">Cell membrane</keyword>
<evidence type="ECO:0000256" key="13">
    <source>
        <dbReference type="ARBA" id="ARBA00023295"/>
    </source>
</evidence>
<evidence type="ECO:0000256" key="15">
    <source>
        <dbReference type="SAM" id="SignalP"/>
    </source>
</evidence>
<dbReference type="OrthoDB" id="941679at2759"/>
<evidence type="ECO:0000313" key="17">
    <source>
        <dbReference type="EnsemblPlants" id="Zm00001eb399910_P002"/>
    </source>
</evidence>
<dbReference type="EnsemblPlants" id="Zm00001eb399910_T002">
    <property type="protein sequence ID" value="Zm00001eb399910_P002"/>
    <property type="gene ID" value="Zm00001eb399910"/>
</dbReference>
<dbReference type="InterPro" id="IPR000490">
    <property type="entry name" value="Glyco_hydro_17"/>
</dbReference>
<keyword evidence="6" id="KW-0449">Lipoprotein</keyword>
<evidence type="ECO:0000256" key="4">
    <source>
        <dbReference type="ARBA" id="ARBA00012780"/>
    </source>
</evidence>
<gene>
    <name evidence="17" type="primary">LOC100283770</name>
</gene>
<keyword evidence="19" id="KW-1267">Proteomics identification</keyword>
<dbReference type="Gene3D" id="1.20.58.1040">
    <property type="match status" value="1"/>
</dbReference>
<dbReference type="EC" id="3.2.1.39" evidence="4"/>
<keyword evidence="9" id="KW-0611">Plant defense</keyword>
<evidence type="ECO:0000259" key="16">
    <source>
        <dbReference type="SMART" id="SM00768"/>
    </source>
</evidence>
<dbReference type="SUPFAM" id="SSF51445">
    <property type="entry name" value="(Trans)glycosidases"/>
    <property type="match status" value="1"/>
</dbReference>
<evidence type="ECO:0000256" key="3">
    <source>
        <dbReference type="ARBA" id="ARBA00008773"/>
    </source>
</evidence>
<feature type="chain" id="PRO_5032414219" description="glucan endo-1,3-beta-D-glucosidase" evidence="15">
    <location>
        <begin position="21"/>
        <end position="665"/>
    </location>
</feature>
<evidence type="ECO:0000256" key="14">
    <source>
        <dbReference type="RuleBase" id="RU004335"/>
    </source>
</evidence>
<keyword evidence="10" id="KW-0472">Membrane</keyword>
<evidence type="ECO:0000256" key="1">
    <source>
        <dbReference type="ARBA" id="ARBA00000382"/>
    </source>
</evidence>
<proteinExistence type="evidence at protein level"/>
<reference evidence="17" key="3">
    <citation type="submission" date="2021-05" db="UniProtKB">
        <authorList>
            <consortium name="EnsemblPlants"/>
        </authorList>
    </citation>
    <scope>IDENTIFICATION</scope>
    <source>
        <strain evidence="17">cv. B73</strain>
    </source>
</reference>
<dbReference type="GO" id="GO:0009506">
    <property type="term" value="C:plasmodesma"/>
    <property type="evidence" value="ECO:0007669"/>
    <property type="project" value="UniProtKB-ARBA"/>
</dbReference>
<feature type="signal peptide" evidence="15">
    <location>
        <begin position="1"/>
        <end position="20"/>
    </location>
</feature>
<name>A0A804R9I4_MAIZE</name>
<keyword evidence="18" id="KW-1185">Reference proteome</keyword>
<evidence type="ECO:0000256" key="2">
    <source>
        <dbReference type="ARBA" id="ARBA00004609"/>
    </source>
</evidence>
<keyword evidence="11" id="KW-1015">Disulfide bond</keyword>
<dbReference type="GO" id="GO:0098552">
    <property type="term" value="C:side of membrane"/>
    <property type="evidence" value="ECO:0007669"/>
    <property type="project" value="UniProtKB-KW"/>
</dbReference>
<dbReference type="GO" id="GO:0006952">
    <property type="term" value="P:defense response"/>
    <property type="evidence" value="ECO:0007669"/>
    <property type="project" value="UniProtKB-KW"/>
</dbReference>
<keyword evidence="6" id="KW-0336">GPI-anchor</keyword>
<dbReference type="GO" id="GO:0042973">
    <property type="term" value="F:glucan endo-1,3-beta-D-glucosidase activity"/>
    <property type="evidence" value="ECO:0007669"/>
    <property type="project" value="UniProtKB-EC"/>
</dbReference>
<evidence type="ECO:0000256" key="9">
    <source>
        <dbReference type="ARBA" id="ARBA00022821"/>
    </source>
</evidence>
<dbReference type="InterPro" id="IPR017853">
    <property type="entry name" value="GH"/>
</dbReference>
<keyword evidence="13" id="KW-0326">Glycosidase</keyword>
<reference evidence="18" key="1">
    <citation type="journal article" date="2009" name="Science">
        <title>The B73 maize genome: complexity, diversity, and dynamics.</title>
        <authorList>
            <person name="Schnable P.S."/>
            <person name="Ware D."/>
            <person name="Fulton R.S."/>
            <person name="Stein J.C."/>
            <person name="Wei F."/>
            <person name="Pasternak S."/>
            <person name="Liang C."/>
            <person name="Zhang J."/>
            <person name="Fulton L."/>
            <person name="Graves T.A."/>
            <person name="Minx P."/>
            <person name="Reily A.D."/>
            <person name="Courtney L."/>
            <person name="Kruchowski S.S."/>
            <person name="Tomlinson C."/>
            <person name="Strong C."/>
            <person name="Delehaunty K."/>
            <person name="Fronick C."/>
            <person name="Courtney B."/>
            <person name="Rock S.M."/>
            <person name="Belter E."/>
            <person name="Du F."/>
            <person name="Kim K."/>
            <person name="Abbott R.M."/>
            <person name="Cotton M."/>
            <person name="Levy A."/>
            <person name="Marchetto P."/>
            <person name="Ochoa K."/>
            <person name="Jackson S.M."/>
            <person name="Gillam B."/>
            <person name="Chen W."/>
            <person name="Yan L."/>
            <person name="Higginbotham J."/>
            <person name="Cardenas M."/>
            <person name="Waligorski J."/>
            <person name="Applebaum E."/>
            <person name="Phelps L."/>
            <person name="Falcone J."/>
            <person name="Kanchi K."/>
            <person name="Thane T."/>
            <person name="Scimone A."/>
            <person name="Thane N."/>
            <person name="Henke J."/>
            <person name="Wang T."/>
            <person name="Ruppert J."/>
            <person name="Shah N."/>
            <person name="Rotter K."/>
            <person name="Hodges J."/>
            <person name="Ingenthron E."/>
            <person name="Cordes M."/>
            <person name="Kohlberg S."/>
            <person name="Sgro J."/>
            <person name="Delgado B."/>
            <person name="Mead K."/>
            <person name="Chinwalla A."/>
            <person name="Leonard S."/>
            <person name="Crouse K."/>
            <person name="Collura K."/>
            <person name="Kudrna D."/>
            <person name="Currie J."/>
            <person name="He R."/>
            <person name="Angelova A."/>
            <person name="Rajasekar S."/>
            <person name="Mueller T."/>
            <person name="Lomeli R."/>
            <person name="Scara G."/>
            <person name="Ko A."/>
            <person name="Delaney K."/>
            <person name="Wissotski M."/>
            <person name="Lopez G."/>
            <person name="Campos D."/>
            <person name="Braidotti M."/>
            <person name="Ashley E."/>
            <person name="Golser W."/>
            <person name="Kim H."/>
            <person name="Lee S."/>
            <person name="Lin J."/>
            <person name="Dujmic Z."/>
            <person name="Kim W."/>
            <person name="Talag J."/>
            <person name="Zuccolo A."/>
            <person name="Fan C."/>
            <person name="Sebastian A."/>
            <person name="Kramer M."/>
            <person name="Spiegel L."/>
            <person name="Nascimento L."/>
            <person name="Zutavern T."/>
            <person name="Miller B."/>
            <person name="Ambroise C."/>
            <person name="Muller S."/>
            <person name="Spooner W."/>
            <person name="Narechania A."/>
            <person name="Ren L."/>
            <person name="Wei S."/>
            <person name="Kumari S."/>
            <person name="Faga B."/>
            <person name="Levy M.J."/>
            <person name="McMahan L."/>
            <person name="Van Buren P."/>
            <person name="Vaughn M.W."/>
            <person name="Ying K."/>
            <person name="Yeh C.-T."/>
            <person name="Emrich S.J."/>
            <person name="Jia Y."/>
            <person name="Kalyanaraman A."/>
            <person name="Hsia A.-P."/>
            <person name="Barbazuk W.B."/>
            <person name="Baucom R.S."/>
            <person name="Brutnell T.P."/>
            <person name="Carpita N.C."/>
            <person name="Chaparro C."/>
            <person name="Chia J.-M."/>
            <person name="Deragon J.-M."/>
            <person name="Estill J.C."/>
            <person name="Fu Y."/>
            <person name="Jeddeloh J.A."/>
            <person name="Han Y."/>
            <person name="Lee H."/>
            <person name="Li P."/>
            <person name="Lisch D.R."/>
            <person name="Liu S."/>
            <person name="Liu Z."/>
            <person name="Nagel D.H."/>
            <person name="McCann M.C."/>
            <person name="SanMiguel P."/>
            <person name="Myers A.M."/>
            <person name="Nettleton D."/>
            <person name="Nguyen J."/>
            <person name="Penning B.W."/>
            <person name="Ponnala L."/>
            <person name="Schneider K.L."/>
            <person name="Schwartz D.C."/>
            <person name="Sharma A."/>
            <person name="Soderlund C."/>
            <person name="Springer N.M."/>
            <person name="Sun Q."/>
            <person name="Wang H."/>
            <person name="Waterman M."/>
            <person name="Westerman R."/>
            <person name="Wolfgruber T.K."/>
            <person name="Yang L."/>
            <person name="Yu Y."/>
            <person name="Zhang L."/>
            <person name="Zhou S."/>
            <person name="Zhu Q."/>
            <person name="Bennetzen J.L."/>
            <person name="Dawe R.K."/>
            <person name="Jiang J."/>
            <person name="Jiang N."/>
            <person name="Presting G.G."/>
            <person name="Wessler S.R."/>
            <person name="Aluru S."/>
            <person name="Martienssen R.A."/>
            <person name="Clifton S.W."/>
            <person name="McCombie W.R."/>
            <person name="Wing R.A."/>
            <person name="Wilson R.K."/>
        </authorList>
    </citation>
    <scope>NUCLEOTIDE SEQUENCE [LARGE SCALE GENOMIC DNA]</scope>
    <source>
        <strain evidence="18">cv. B73</strain>
    </source>
</reference>
<evidence type="ECO:0000256" key="11">
    <source>
        <dbReference type="ARBA" id="ARBA00023157"/>
    </source>
</evidence>
<dbReference type="InterPro" id="IPR044965">
    <property type="entry name" value="Glyco_hydro_17_plant"/>
</dbReference>
<keyword evidence="7 15" id="KW-0732">Signal</keyword>
<feature type="domain" description="X8" evidence="16">
    <location>
        <begin position="363"/>
        <end position="469"/>
    </location>
</feature>
<dbReference type="Gene3D" id="3.20.20.80">
    <property type="entry name" value="Glycosidases"/>
    <property type="match status" value="1"/>
</dbReference>
<comment type="catalytic activity">
    <reaction evidence="1">
        <text>Hydrolysis of (1-&gt;3)-beta-D-glucosidic linkages in (1-&gt;3)-beta-D-glucans.</text>
        <dbReference type="EC" id="3.2.1.39"/>
    </reaction>
</comment>
<dbReference type="InParanoid" id="A0A804R9I4"/>
<dbReference type="PANTHER" id="PTHR32227">
    <property type="entry name" value="GLUCAN ENDO-1,3-BETA-GLUCOSIDASE BG1-RELATED-RELATED"/>
    <property type="match status" value="1"/>
</dbReference>
<dbReference type="FunFam" id="3.20.20.80:FF:000002">
    <property type="entry name" value="Glucan endo-1,3-beta-glucosidase 3"/>
    <property type="match status" value="1"/>
</dbReference>
<dbReference type="GO" id="GO:0005975">
    <property type="term" value="P:carbohydrate metabolic process"/>
    <property type="evidence" value="ECO:0007669"/>
    <property type="project" value="InterPro"/>
</dbReference>
<reference evidence="17" key="2">
    <citation type="submission" date="2019-07" db="EMBL/GenBank/DDBJ databases">
        <authorList>
            <person name="Seetharam A."/>
            <person name="Woodhouse M."/>
            <person name="Cannon E."/>
        </authorList>
    </citation>
    <scope>NUCLEOTIDE SEQUENCE [LARGE SCALE GENOMIC DNA]</scope>
    <source>
        <strain evidence="17">cv. B73</strain>
    </source>
</reference>
<comment type="subcellular location">
    <subcellularLocation>
        <location evidence="2">Cell membrane</location>
        <topology evidence="2">Lipid-anchor</topology>
        <topology evidence="2">GPI-anchor</topology>
    </subcellularLocation>
</comment>
<evidence type="ECO:0000256" key="5">
    <source>
        <dbReference type="ARBA" id="ARBA00022475"/>
    </source>
</evidence>
<dbReference type="FunFam" id="1.20.58.1040:FF:000001">
    <property type="entry name" value="Glucan endo-1,3-beta-glucosidase 4"/>
    <property type="match status" value="1"/>
</dbReference>
<evidence type="ECO:0000256" key="7">
    <source>
        <dbReference type="ARBA" id="ARBA00022729"/>
    </source>
</evidence>
<dbReference type="InterPro" id="IPR012946">
    <property type="entry name" value="X8"/>
</dbReference>
<dbReference type="Proteomes" id="UP000007305">
    <property type="component" value="Chromosome 9"/>
</dbReference>
<dbReference type="Pfam" id="PF00332">
    <property type="entry name" value="Glyco_hydro_17"/>
    <property type="match status" value="1"/>
</dbReference>
<comment type="similarity">
    <text evidence="3 14">Belongs to the glycosyl hydrolase 17 family.</text>
</comment>
<dbReference type="SMART" id="SM00768">
    <property type="entry name" value="X8"/>
    <property type="match status" value="1"/>
</dbReference>
<evidence type="ECO:0000313" key="18">
    <source>
        <dbReference type="Proteomes" id="UP000007305"/>
    </source>
</evidence>
<dbReference type="AlphaFoldDB" id="A0A804R9I4"/>
<dbReference type="Pfam" id="PF07983">
    <property type="entry name" value="X8"/>
    <property type="match status" value="1"/>
</dbReference>
<dbReference type="Gramene" id="Zm00001eb399910_T002">
    <property type="protein sequence ID" value="Zm00001eb399910_P002"/>
    <property type="gene ID" value="Zm00001eb399910"/>
</dbReference>
<protein>
    <recommendedName>
        <fullName evidence="4">glucan endo-1,3-beta-D-glucosidase</fullName>
        <ecNumber evidence="4">3.2.1.39</ecNumber>
    </recommendedName>
</protein>
<evidence type="ECO:0000256" key="8">
    <source>
        <dbReference type="ARBA" id="ARBA00022801"/>
    </source>
</evidence>
<keyword evidence="12" id="KW-0325">Glycoprotein</keyword>
<organism evidence="17 18">
    <name type="scientific">Zea mays</name>
    <name type="common">Maize</name>
    <dbReference type="NCBI Taxonomy" id="4577"/>
    <lineage>
        <taxon>Eukaryota</taxon>
        <taxon>Viridiplantae</taxon>
        <taxon>Streptophyta</taxon>
        <taxon>Embryophyta</taxon>
        <taxon>Tracheophyta</taxon>
        <taxon>Spermatophyta</taxon>
        <taxon>Magnoliopsida</taxon>
        <taxon>Liliopsida</taxon>
        <taxon>Poales</taxon>
        <taxon>Poaceae</taxon>
        <taxon>PACMAD clade</taxon>
        <taxon>Panicoideae</taxon>
        <taxon>Andropogonodae</taxon>
        <taxon>Andropogoneae</taxon>
        <taxon>Tripsacinae</taxon>
        <taxon>Zea</taxon>
    </lineage>
</organism>
<sequence length="665" mass="73122">MRKLFFVYFVLLLAAAVVHGEDGAYIGVNIGTAMSSVPAPTQITTLLRSQNIRHVRLYDADPAMLAALSNTGIRVIVSVPNEQLLAIGNSNATAANWVARNVAAHFPAVNITAIAVGSEVLSAQPNAAPLLMPAMRYLQNALVAAALDRYIKISTPHSSSIILDSFPPSQAFFNRSLDSVLVPMLKFLQSTGSPLMLNVYPYYDYMRSNGVIPLDYALFRPLPANKEAVDANTLLHYTNVFDAVVDAAYFAMAYLNVTNVPVMVTETGWPHKGDPSSEPDATSDNADTYNSNLIRHVMNSTGTPKHPRVAVPTYIYELYDEDTRPGSTSEKYWGLFDMNGVPAYTLHLTGSGVLLANDTTNQTYCVAREGADPKMLQAALDWACGPGKVDCSVLMQGQPCYDPDTVEAHATYAFNAYYHGMGMGSGTCYFSGVAVVTTTDPSKKEDHHALCLCCCWHGLTHSLCCVCVSGASFFRPRILCLWWEERDVVDERHLAGAVVELHGGRLRRAPGVRRRLVTRPHRLRSAALQRPPPVVVTTRATRHPGINAVFAELGIRREGGMILFAVERRRMCFCSDALVICWVSLLASNGNWFASPQLLRLIVMTEQRGCLGFQVEIVTTHNARVGKYWPLFTTDLCRNQCVAAKVNQHRSSELTKHNTSYPGRE</sequence>
<keyword evidence="8" id="KW-0378">Hydrolase</keyword>
<evidence type="ECO:0000256" key="12">
    <source>
        <dbReference type="ARBA" id="ARBA00023180"/>
    </source>
</evidence>
<dbReference type="GO" id="GO:0005886">
    <property type="term" value="C:plasma membrane"/>
    <property type="evidence" value="ECO:0000318"/>
    <property type="project" value="GO_Central"/>
</dbReference>